<dbReference type="AlphaFoldDB" id="A0A0J1HXD4"/>
<dbReference type="Proteomes" id="UP000035904">
    <property type="component" value="Unassembled WGS sequence"/>
</dbReference>
<dbReference type="EMBL" id="LDPG01000007">
    <property type="protein sequence ID" value="KLV18346.1"/>
    <property type="molecule type" value="Genomic_DNA"/>
</dbReference>
<accession>A0A0J1HXD4</accession>
<evidence type="ECO:0000313" key="1">
    <source>
        <dbReference type="EMBL" id="KLV18346.1"/>
    </source>
</evidence>
<proteinExistence type="predicted"/>
<protein>
    <submittedName>
        <fullName evidence="1">Uncharacterized protein</fullName>
    </submittedName>
</protein>
<dbReference type="RefSeq" id="WP_044821861.1">
    <property type="nucleotide sequence ID" value="NZ_LDPG01000007.1"/>
</dbReference>
<evidence type="ECO:0000313" key="2">
    <source>
        <dbReference type="Proteomes" id="UP000035904"/>
    </source>
</evidence>
<reference evidence="1 2" key="1">
    <citation type="submission" date="2015-05" db="EMBL/GenBank/DDBJ databases">
        <title>Whole genome sequence and identification of bacterial endophytes from Costus igneus.</title>
        <authorList>
            <person name="Lee Y.P."/>
            <person name="Gan H.M."/>
            <person name="Eng W."/>
            <person name="Wheatley M.S."/>
            <person name="Caraballo A."/>
            <person name="Polter S."/>
            <person name="Savka M.A."/>
            <person name="Hudson A.O."/>
        </authorList>
    </citation>
    <scope>NUCLEOTIDE SEQUENCE [LARGE SCALE GENOMIC DNA]</scope>
    <source>
        <strain evidence="1 2">RIT375</strain>
    </source>
</reference>
<sequence>MEKINIDELLKQTKINNKLELPMDLNEIAEEFKISSELKQKLLKNVYKNEKGTFDFGPFMLENNGKDYLIMFEIKNNKVTHIIHI</sequence>
<comment type="caution">
    <text evidence="1">The sequence shown here is derived from an EMBL/GenBank/DDBJ whole genome shotgun (WGS) entry which is preliminary data.</text>
</comment>
<organism evidence="1 2">
    <name type="scientific">Bacillus anthracis</name>
    <name type="common">anthrax bacterium</name>
    <dbReference type="NCBI Taxonomy" id="1392"/>
    <lineage>
        <taxon>Bacteria</taxon>
        <taxon>Bacillati</taxon>
        <taxon>Bacillota</taxon>
        <taxon>Bacilli</taxon>
        <taxon>Bacillales</taxon>
        <taxon>Bacillaceae</taxon>
        <taxon>Bacillus</taxon>
        <taxon>Bacillus cereus group</taxon>
    </lineage>
</organism>
<gene>
    <name evidence="1" type="ORF">ABW01_13275</name>
</gene>
<dbReference type="PATRIC" id="fig|1392.242.peg.5683"/>
<name>A0A0J1HXD4_BACAN</name>